<evidence type="ECO:0000313" key="7">
    <source>
        <dbReference type="Proteomes" id="UP000293852"/>
    </source>
</evidence>
<sequence>MRKRGRASPLTIDLMAILTRAERSAGQPPAGPRSAADIRRWRRYLADERAEAAVYRDLASRRDGEERDILLALAAAEGRHEQHWLDLLGDDVGRPLRGDRRTRALGWLARRFGGVFVLALAQRAEARSAYTDDADATQAMAADEQIHEEVVRGLATRGRNRLSGTFRAAVFGANDGLVSNLALVLGIGASGASQQTVLLTGLAGLLAGALSMGAGEFISIRSQRELLEASTPGPGAAHALPHLDVDANELALVYRARGMDAHEAQAYADGVLTRLAVAAATSGTGAVPVAPSTADLGAATSASADEDDTHGTAWGAAISSFCFFASGAVVPVLPYLLGAQGLAAVMLASVLVGLALLVTGAVTGLLSGTSPMTRALRQLAIGYGAAAVTYLLGLAFGTTIG</sequence>
<name>A0A4Q7M6R2_9MICO</name>
<organism evidence="6 7">
    <name type="scientific">Xylanimonas ulmi</name>
    <dbReference type="NCBI Taxonomy" id="228973"/>
    <lineage>
        <taxon>Bacteria</taxon>
        <taxon>Bacillati</taxon>
        <taxon>Actinomycetota</taxon>
        <taxon>Actinomycetes</taxon>
        <taxon>Micrococcales</taxon>
        <taxon>Promicromonosporaceae</taxon>
        <taxon>Xylanimonas</taxon>
    </lineage>
</organism>
<feature type="transmembrane region" description="Helical" evidence="5">
    <location>
        <begin position="313"/>
        <end position="337"/>
    </location>
</feature>
<dbReference type="GO" id="GO:0030026">
    <property type="term" value="P:intracellular manganese ion homeostasis"/>
    <property type="evidence" value="ECO:0007669"/>
    <property type="project" value="InterPro"/>
</dbReference>
<feature type="transmembrane region" description="Helical" evidence="5">
    <location>
        <begin position="197"/>
        <end position="218"/>
    </location>
</feature>
<dbReference type="InterPro" id="IPR039376">
    <property type="entry name" value="Ferritin_CCC1_N"/>
</dbReference>
<dbReference type="Pfam" id="PF01988">
    <property type="entry name" value="VIT1"/>
    <property type="match status" value="1"/>
</dbReference>
<dbReference type="CDD" id="cd01044">
    <property type="entry name" value="Ferritin_CCC1_N"/>
    <property type="match status" value="1"/>
</dbReference>
<evidence type="ECO:0000256" key="5">
    <source>
        <dbReference type="SAM" id="Phobius"/>
    </source>
</evidence>
<dbReference type="SUPFAM" id="SSF47240">
    <property type="entry name" value="Ferritin-like"/>
    <property type="match status" value="1"/>
</dbReference>
<keyword evidence="4 5" id="KW-0472">Membrane</keyword>
<keyword evidence="2 5" id="KW-0812">Transmembrane</keyword>
<evidence type="ECO:0000256" key="2">
    <source>
        <dbReference type="ARBA" id="ARBA00022692"/>
    </source>
</evidence>
<dbReference type="GO" id="GO:0012505">
    <property type="term" value="C:endomembrane system"/>
    <property type="evidence" value="ECO:0007669"/>
    <property type="project" value="UniProtKB-SubCell"/>
</dbReference>
<gene>
    <name evidence="6" type="ORF">EV386_3121</name>
</gene>
<dbReference type="EMBL" id="SGWX01000001">
    <property type="protein sequence ID" value="RZS62773.1"/>
    <property type="molecule type" value="Genomic_DNA"/>
</dbReference>
<dbReference type="PANTHER" id="PTHR31851">
    <property type="entry name" value="FE(2+)/MN(2+) TRANSPORTER PCL1"/>
    <property type="match status" value="1"/>
</dbReference>
<evidence type="ECO:0000256" key="3">
    <source>
        <dbReference type="ARBA" id="ARBA00022989"/>
    </source>
</evidence>
<dbReference type="Proteomes" id="UP000293852">
    <property type="component" value="Unassembled WGS sequence"/>
</dbReference>
<evidence type="ECO:0000256" key="1">
    <source>
        <dbReference type="ARBA" id="ARBA00004127"/>
    </source>
</evidence>
<accession>A0A4Q7M6R2</accession>
<evidence type="ECO:0000313" key="6">
    <source>
        <dbReference type="EMBL" id="RZS62773.1"/>
    </source>
</evidence>
<comment type="caution">
    <text evidence="6">The sequence shown here is derived from an EMBL/GenBank/DDBJ whole genome shotgun (WGS) entry which is preliminary data.</text>
</comment>
<dbReference type="AlphaFoldDB" id="A0A4Q7M6R2"/>
<feature type="transmembrane region" description="Helical" evidence="5">
    <location>
        <begin position="379"/>
        <end position="400"/>
    </location>
</feature>
<protein>
    <submittedName>
        <fullName evidence="6">VIT1/CCC1 family predicted Fe2+/Mn2+ transporter</fullName>
    </submittedName>
</protein>
<evidence type="ECO:0000256" key="4">
    <source>
        <dbReference type="ARBA" id="ARBA00023136"/>
    </source>
</evidence>
<keyword evidence="7" id="KW-1185">Reference proteome</keyword>
<keyword evidence="3 5" id="KW-1133">Transmembrane helix</keyword>
<comment type="subcellular location">
    <subcellularLocation>
        <location evidence="1">Endomembrane system</location>
        <topology evidence="1">Multi-pass membrane protein</topology>
    </subcellularLocation>
</comment>
<dbReference type="GO" id="GO:0005384">
    <property type="term" value="F:manganese ion transmembrane transporter activity"/>
    <property type="evidence" value="ECO:0007669"/>
    <property type="project" value="InterPro"/>
</dbReference>
<reference evidence="6 7" key="1">
    <citation type="submission" date="2019-02" db="EMBL/GenBank/DDBJ databases">
        <title>Sequencing the genomes of 1000 actinobacteria strains.</title>
        <authorList>
            <person name="Klenk H.-P."/>
        </authorList>
    </citation>
    <scope>NUCLEOTIDE SEQUENCE [LARGE SCALE GENOMIC DNA]</scope>
    <source>
        <strain evidence="6 7">DSM 16932</strain>
    </source>
</reference>
<dbReference type="InterPro" id="IPR009078">
    <property type="entry name" value="Ferritin-like_SF"/>
</dbReference>
<dbReference type="InterPro" id="IPR008217">
    <property type="entry name" value="Ccc1_fam"/>
</dbReference>
<proteinExistence type="predicted"/>
<feature type="transmembrane region" description="Helical" evidence="5">
    <location>
        <begin position="343"/>
        <end position="367"/>
    </location>
</feature>
<feature type="transmembrane region" description="Helical" evidence="5">
    <location>
        <begin position="168"/>
        <end position="191"/>
    </location>
</feature>